<protein>
    <submittedName>
        <fullName evidence="2">Uncharacterized protein</fullName>
    </submittedName>
</protein>
<accession>A0AC34QWA6</accession>
<dbReference type="Proteomes" id="UP000887576">
    <property type="component" value="Unplaced"/>
</dbReference>
<evidence type="ECO:0000313" key="2">
    <source>
        <dbReference type="WBParaSite" id="JU765_v2.g19936.t1"/>
    </source>
</evidence>
<proteinExistence type="predicted"/>
<sequence>MVLKKILFLAFIGAIVATDISTQGNGNGNGILDVIKQRIDTAKEQVQNSGTGVAAFFNSIKGDLKTKMEQFADKPKSEIKAELEKTQPELVKTAEEKKIEFLQKVENLNDFGKQVAPILKNDAITPRQEGQSIKALADEFKAKGADGQAQVDAFFNLIKDAFAQFGEKIKAKLAIAATVAPGIAANIGVSP</sequence>
<evidence type="ECO:0000313" key="1">
    <source>
        <dbReference type="Proteomes" id="UP000887576"/>
    </source>
</evidence>
<organism evidence="1 2">
    <name type="scientific">Panagrolaimus sp. JU765</name>
    <dbReference type="NCBI Taxonomy" id="591449"/>
    <lineage>
        <taxon>Eukaryota</taxon>
        <taxon>Metazoa</taxon>
        <taxon>Ecdysozoa</taxon>
        <taxon>Nematoda</taxon>
        <taxon>Chromadorea</taxon>
        <taxon>Rhabditida</taxon>
        <taxon>Tylenchina</taxon>
        <taxon>Panagrolaimomorpha</taxon>
        <taxon>Panagrolaimoidea</taxon>
        <taxon>Panagrolaimidae</taxon>
        <taxon>Panagrolaimus</taxon>
    </lineage>
</organism>
<dbReference type="WBParaSite" id="JU765_v2.g19936.t1">
    <property type="protein sequence ID" value="JU765_v2.g19936.t1"/>
    <property type="gene ID" value="JU765_v2.g19936"/>
</dbReference>
<reference evidence="2" key="1">
    <citation type="submission" date="2022-11" db="UniProtKB">
        <authorList>
            <consortium name="WormBaseParasite"/>
        </authorList>
    </citation>
    <scope>IDENTIFICATION</scope>
</reference>
<name>A0AC34QWA6_9BILA</name>